<accession>A3ZVH4</accession>
<dbReference type="EMBL" id="AANZ01000014">
    <property type="protein sequence ID" value="EAQ79320.1"/>
    <property type="molecule type" value="Genomic_DNA"/>
</dbReference>
<name>A3ZVH4_9BACT</name>
<protein>
    <submittedName>
        <fullName evidence="1">Uncharacterized protein</fullName>
    </submittedName>
</protein>
<sequence>MLTFRLVQLRFRGGLGHGVSLVCSFCIFGD</sequence>
<evidence type="ECO:0000313" key="1">
    <source>
        <dbReference type="EMBL" id="EAQ79320.1"/>
    </source>
</evidence>
<proteinExistence type="predicted"/>
<gene>
    <name evidence="1" type="ORF">DSM3645_02553</name>
</gene>
<reference evidence="1 2" key="1">
    <citation type="submission" date="2006-02" db="EMBL/GenBank/DDBJ databases">
        <authorList>
            <person name="Amann R."/>
            <person name="Ferriera S."/>
            <person name="Johnson J."/>
            <person name="Kravitz S."/>
            <person name="Halpern A."/>
            <person name="Remington K."/>
            <person name="Beeson K."/>
            <person name="Tran B."/>
            <person name="Rogers Y.-H."/>
            <person name="Friedman R."/>
            <person name="Venter J.C."/>
        </authorList>
    </citation>
    <scope>NUCLEOTIDE SEQUENCE [LARGE SCALE GENOMIC DNA]</scope>
    <source>
        <strain evidence="1 2">DSM 3645</strain>
    </source>
</reference>
<dbReference type="STRING" id="314230.DSM3645_02553"/>
<dbReference type="HOGENOM" id="CLU_3402311_0_0_0"/>
<dbReference type="AlphaFoldDB" id="A3ZVH4"/>
<organism evidence="1 2">
    <name type="scientific">Blastopirellula marina DSM 3645</name>
    <dbReference type="NCBI Taxonomy" id="314230"/>
    <lineage>
        <taxon>Bacteria</taxon>
        <taxon>Pseudomonadati</taxon>
        <taxon>Planctomycetota</taxon>
        <taxon>Planctomycetia</taxon>
        <taxon>Pirellulales</taxon>
        <taxon>Pirellulaceae</taxon>
        <taxon>Blastopirellula</taxon>
    </lineage>
</organism>
<comment type="caution">
    <text evidence="1">The sequence shown here is derived from an EMBL/GenBank/DDBJ whole genome shotgun (WGS) entry which is preliminary data.</text>
</comment>
<dbReference type="Proteomes" id="UP000004358">
    <property type="component" value="Unassembled WGS sequence"/>
</dbReference>
<evidence type="ECO:0000313" key="2">
    <source>
        <dbReference type="Proteomes" id="UP000004358"/>
    </source>
</evidence>